<evidence type="ECO:0000256" key="7">
    <source>
        <dbReference type="ARBA" id="ARBA00023157"/>
    </source>
</evidence>
<keyword evidence="3 9" id="KW-0812">Transmembrane</keyword>
<name>V3ZUV9_LOTGI</name>
<dbReference type="SMART" id="SM01039">
    <property type="entry name" value="BRICHOS"/>
    <property type="match status" value="1"/>
</dbReference>
<evidence type="ECO:0000256" key="5">
    <source>
        <dbReference type="ARBA" id="ARBA00022989"/>
    </source>
</evidence>
<comment type="subcellular location">
    <subcellularLocation>
        <location evidence="1 9">Membrane</location>
        <topology evidence="1 9">Single-pass type II membrane protein</topology>
    </subcellularLocation>
</comment>
<dbReference type="HOGENOM" id="CLU_073179_0_0_1"/>
<comment type="similarity">
    <text evidence="2 9">Belongs to the ITM2 family.</text>
</comment>
<protein>
    <recommendedName>
        <fullName evidence="9">Integral membrane protein 2</fullName>
    </recommendedName>
</protein>
<dbReference type="GeneID" id="20249837"/>
<evidence type="ECO:0000256" key="3">
    <source>
        <dbReference type="ARBA" id="ARBA00022692"/>
    </source>
</evidence>
<keyword evidence="6 9" id="KW-0472">Membrane</keyword>
<evidence type="ECO:0000256" key="1">
    <source>
        <dbReference type="ARBA" id="ARBA00004606"/>
    </source>
</evidence>
<dbReference type="PANTHER" id="PTHR10962">
    <property type="entry name" value="INTEGRAL TRANSMEMBRANE PROTEIN 2"/>
    <property type="match status" value="1"/>
</dbReference>
<dbReference type="PROSITE" id="PS50869">
    <property type="entry name" value="BRICHOS"/>
    <property type="match status" value="1"/>
</dbReference>
<dbReference type="KEGG" id="lgi:LOTGIDRAFT_235396"/>
<evidence type="ECO:0000256" key="2">
    <source>
        <dbReference type="ARBA" id="ARBA00006794"/>
    </source>
</evidence>
<dbReference type="InterPro" id="IPR007084">
    <property type="entry name" value="BRICHOS_dom"/>
</dbReference>
<keyword evidence="7" id="KW-1015">Disulfide bond</keyword>
<keyword evidence="5 9" id="KW-1133">Transmembrane helix</keyword>
<dbReference type="GO" id="GO:0005886">
    <property type="term" value="C:plasma membrane"/>
    <property type="evidence" value="ECO:0007669"/>
    <property type="project" value="UniProtKB-UniRule"/>
</dbReference>
<dbReference type="AlphaFoldDB" id="V3ZUV9"/>
<evidence type="ECO:0000256" key="8">
    <source>
        <dbReference type="ARBA" id="ARBA00023180"/>
    </source>
</evidence>
<dbReference type="Pfam" id="PF04089">
    <property type="entry name" value="BRICHOS"/>
    <property type="match status" value="1"/>
</dbReference>
<dbReference type="CTD" id="20249837"/>
<dbReference type="GO" id="GO:0070062">
    <property type="term" value="C:extracellular exosome"/>
    <property type="evidence" value="ECO:0007669"/>
    <property type="project" value="TreeGrafter"/>
</dbReference>
<accession>V3ZUV9</accession>
<keyword evidence="12" id="KW-1185">Reference proteome</keyword>
<evidence type="ECO:0000256" key="4">
    <source>
        <dbReference type="ARBA" id="ARBA00022968"/>
    </source>
</evidence>
<keyword evidence="8" id="KW-0325">Glycoprotein</keyword>
<evidence type="ECO:0000313" key="12">
    <source>
        <dbReference type="Proteomes" id="UP000030746"/>
    </source>
</evidence>
<dbReference type="InterPro" id="IPR040145">
    <property type="entry name" value="ITM2"/>
</dbReference>
<evidence type="ECO:0000259" key="10">
    <source>
        <dbReference type="PROSITE" id="PS50869"/>
    </source>
</evidence>
<dbReference type="GO" id="GO:0001540">
    <property type="term" value="F:amyloid-beta binding"/>
    <property type="evidence" value="ECO:0007669"/>
    <property type="project" value="TreeGrafter"/>
</dbReference>
<evidence type="ECO:0000256" key="9">
    <source>
        <dbReference type="RuleBase" id="RU367061"/>
    </source>
</evidence>
<organism evidence="11 12">
    <name type="scientific">Lottia gigantea</name>
    <name type="common">Giant owl limpet</name>
    <dbReference type="NCBI Taxonomy" id="225164"/>
    <lineage>
        <taxon>Eukaryota</taxon>
        <taxon>Metazoa</taxon>
        <taxon>Spiralia</taxon>
        <taxon>Lophotrochozoa</taxon>
        <taxon>Mollusca</taxon>
        <taxon>Gastropoda</taxon>
        <taxon>Patellogastropoda</taxon>
        <taxon>Lottioidea</taxon>
        <taxon>Lottiidae</taxon>
        <taxon>Lottia</taxon>
    </lineage>
</organism>
<gene>
    <name evidence="11" type="ORF">LOTGIDRAFT_235396</name>
</gene>
<dbReference type="Proteomes" id="UP000030746">
    <property type="component" value="Unassembled WGS sequence"/>
</dbReference>
<evidence type="ECO:0000256" key="6">
    <source>
        <dbReference type="ARBA" id="ARBA00023136"/>
    </source>
</evidence>
<dbReference type="GO" id="GO:0042985">
    <property type="term" value="P:negative regulation of amyloid precursor protein biosynthetic process"/>
    <property type="evidence" value="ECO:0007669"/>
    <property type="project" value="TreeGrafter"/>
</dbReference>
<dbReference type="GO" id="GO:0005794">
    <property type="term" value="C:Golgi apparatus"/>
    <property type="evidence" value="ECO:0007669"/>
    <property type="project" value="TreeGrafter"/>
</dbReference>
<dbReference type="STRING" id="225164.V3ZUV9"/>
<dbReference type="OrthoDB" id="9982095at2759"/>
<dbReference type="PANTHER" id="PTHR10962:SF1">
    <property type="entry name" value="INTEGRAL MEMBRANE PROTEIN 2"/>
    <property type="match status" value="1"/>
</dbReference>
<feature type="domain" description="BRICHOS" evidence="10">
    <location>
        <begin position="165"/>
        <end position="260"/>
    </location>
</feature>
<dbReference type="OMA" id="YFAFQQD"/>
<keyword evidence="9" id="KW-1003">Cell membrane</keyword>
<dbReference type="RefSeq" id="XP_009062873.1">
    <property type="nucleotide sequence ID" value="XM_009064625.1"/>
</dbReference>
<sequence length="309" mass="35519">MTIFKTTSAEKKADKFLINGEIVTATEPLTGLTEVDDLETSTPKVVRVTYNPRRTRTMVNLCLIVAALLVLGIGLLGAVYLYKHLSVRIVRGRCGVSYIDEMYGQEPNDLIAHVTFKPQANNLIGQSLSNKPHSDEPQSKYLHYIEEDVEVSEIDNFETLTVPEFDECEETVVWHDFGVNYTAIIDNHLETCFIMKLNRTMLAPPKDLIDLIMKYKDGYYMPSAEVIREKYRQVLPSVSDVTVFGPFIMRQCYWYDTYRLVKIVDGVYKRSVNNDMNEKDGQQNKTMKIHHYGFPTFKNVVYKFAVIPQ</sequence>
<dbReference type="EMBL" id="KB203083">
    <property type="protein sequence ID" value="ESO86330.1"/>
    <property type="molecule type" value="Genomic_DNA"/>
</dbReference>
<proteinExistence type="inferred from homology"/>
<keyword evidence="4 9" id="KW-0735">Signal-anchor</keyword>
<reference evidence="11 12" key="1">
    <citation type="journal article" date="2013" name="Nature">
        <title>Insights into bilaterian evolution from three spiralian genomes.</title>
        <authorList>
            <person name="Simakov O."/>
            <person name="Marletaz F."/>
            <person name="Cho S.J."/>
            <person name="Edsinger-Gonzales E."/>
            <person name="Havlak P."/>
            <person name="Hellsten U."/>
            <person name="Kuo D.H."/>
            <person name="Larsson T."/>
            <person name="Lv J."/>
            <person name="Arendt D."/>
            <person name="Savage R."/>
            <person name="Osoegawa K."/>
            <person name="de Jong P."/>
            <person name="Grimwood J."/>
            <person name="Chapman J.A."/>
            <person name="Shapiro H."/>
            <person name="Aerts A."/>
            <person name="Otillar R.P."/>
            <person name="Terry A.Y."/>
            <person name="Boore J.L."/>
            <person name="Grigoriev I.V."/>
            <person name="Lindberg D.R."/>
            <person name="Seaver E.C."/>
            <person name="Weisblat D.A."/>
            <person name="Putnam N.H."/>
            <person name="Rokhsar D.S."/>
        </authorList>
    </citation>
    <scope>NUCLEOTIDE SEQUENCE [LARGE SCALE GENOMIC DNA]</scope>
</reference>
<evidence type="ECO:0000313" key="11">
    <source>
        <dbReference type="EMBL" id="ESO86330.1"/>
    </source>
</evidence>
<feature type="transmembrane region" description="Helical" evidence="9">
    <location>
        <begin position="61"/>
        <end position="82"/>
    </location>
</feature>